<feature type="compositionally biased region" description="Basic and acidic residues" evidence="1">
    <location>
        <begin position="114"/>
        <end position="123"/>
    </location>
</feature>
<dbReference type="AlphaFoldDB" id="A0A9J6DUA9"/>
<sequence>MSSRANDRGANQVPSPANYGDPSMEPPSPSSESSVRKKQRRSKLRTTSISNRPRCQNRRSSQGAFRKVPGAPDNARRGATQEPDHDALVGLEETQPMASDLASIVSGKIRTPRHSYDRIGDKHHVSRTRTKRAGLSSAAEPPSSLSSLDIPPELRESRHELDRRTKYNPSTRGDKTTDPVGRLLEAPQATSPLPLASLQGSISPPPTQARGSDVLHESLERVTRCTNGSLIPSASSTNLIPTPAVVPATIVSSPGVTRNTRDTCSVKREDHLPGRRDDNKDATNSSIALTATNGDVNLIGGCRRTDGTVNLESEGAPTIISAVAPLSEAGAQASATTNQLPDTALEDMANPPTLLGRLLNPLRKRAHFGSVTHRLLSPRSTTTVTATPHKNRSWSFSTDDKWPQITVVTALAIAATLVMYSLLHGTTGSGGGDTSGNSPTLCQTTDCIQHADLFAHWLNTSIDPCEDFAAFVCSAWSHRAQYRRGESTSVRQEVVLDFTEKLAETIGAGMTWQLPLWFNVLVLPELAGGHRAVLIADNPQMHGWEARHKGLEATNSTFEYWSAHYEALTPPGNATTPQPPSRSQCEERTENLFIASTATNEDAKLVNIEKIQLGGNFYNVNGNIRTPDDVSSGVINGVIPGTSTAELMAGIRTPARYTVLHARMLGQSSAAVVFFEGPHVPFYKIFQSVDFRCRPYRKSVKYCRTCGTTRHRQNICPKPIPDFCYKCGNAGQMQGHECKPTCKICGEGHETASKECKRRLKPNPPSSI</sequence>
<dbReference type="EMBL" id="JABSTU010000007">
    <property type="protein sequence ID" value="KAH8025545.1"/>
    <property type="molecule type" value="Genomic_DNA"/>
</dbReference>
<evidence type="ECO:0000256" key="1">
    <source>
        <dbReference type="SAM" id="MobiDB-lite"/>
    </source>
</evidence>
<dbReference type="GO" id="GO:0004222">
    <property type="term" value="F:metalloendopeptidase activity"/>
    <property type="evidence" value="ECO:0007669"/>
    <property type="project" value="InterPro"/>
</dbReference>
<feature type="compositionally biased region" description="Polar residues" evidence="1">
    <location>
        <begin position="45"/>
        <end position="63"/>
    </location>
</feature>
<dbReference type="Gene3D" id="3.40.390.10">
    <property type="entry name" value="Collagenase (Catalytic Domain)"/>
    <property type="match status" value="1"/>
</dbReference>
<dbReference type="VEuPathDB" id="VectorBase:LOC119182065"/>
<accession>A0A9J6DUA9</accession>
<dbReference type="VEuPathDB" id="VectorBase:LOC119186666"/>
<feature type="compositionally biased region" description="Basic and acidic residues" evidence="1">
    <location>
        <begin position="152"/>
        <end position="165"/>
    </location>
</feature>
<reference evidence="2" key="1">
    <citation type="journal article" date="2020" name="Cell">
        <title>Large-Scale Comparative Analyses of Tick Genomes Elucidate Their Genetic Diversity and Vector Capacities.</title>
        <authorList>
            <consortium name="Tick Genome and Microbiome Consortium (TIGMIC)"/>
            <person name="Jia N."/>
            <person name="Wang J."/>
            <person name="Shi W."/>
            <person name="Du L."/>
            <person name="Sun Y."/>
            <person name="Zhan W."/>
            <person name="Jiang J.F."/>
            <person name="Wang Q."/>
            <person name="Zhang B."/>
            <person name="Ji P."/>
            <person name="Bell-Sakyi L."/>
            <person name="Cui X.M."/>
            <person name="Yuan T.T."/>
            <person name="Jiang B.G."/>
            <person name="Yang W.F."/>
            <person name="Lam T.T."/>
            <person name="Chang Q.C."/>
            <person name="Ding S.J."/>
            <person name="Wang X.J."/>
            <person name="Zhu J.G."/>
            <person name="Ruan X.D."/>
            <person name="Zhao L."/>
            <person name="Wei J.T."/>
            <person name="Ye R.Z."/>
            <person name="Que T.C."/>
            <person name="Du C.H."/>
            <person name="Zhou Y.H."/>
            <person name="Cheng J.X."/>
            <person name="Dai P.F."/>
            <person name="Guo W.B."/>
            <person name="Han X.H."/>
            <person name="Huang E.J."/>
            <person name="Li L.F."/>
            <person name="Wei W."/>
            <person name="Gao Y.C."/>
            <person name="Liu J.Z."/>
            <person name="Shao H.Z."/>
            <person name="Wang X."/>
            <person name="Wang C.C."/>
            <person name="Yang T.C."/>
            <person name="Huo Q.B."/>
            <person name="Li W."/>
            <person name="Chen H.Y."/>
            <person name="Chen S.E."/>
            <person name="Zhou L.G."/>
            <person name="Ni X.B."/>
            <person name="Tian J.H."/>
            <person name="Sheng Y."/>
            <person name="Liu T."/>
            <person name="Pan Y.S."/>
            <person name="Xia L.Y."/>
            <person name="Li J."/>
            <person name="Zhao F."/>
            <person name="Cao W.C."/>
        </authorList>
    </citation>
    <scope>NUCLEOTIDE SEQUENCE</scope>
    <source>
        <strain evidence="2">Rmic-2018</strain>
    </source>
</reference>
<keyword evidence="3" id="KW-1185">Reference proteome</keyword>
<dbReference type="PROSITE" id="PS51885">
    <property type="entry name" value="NEPRILYSIN"/>
    <property type="match status" value="1"/>
</dbReference>
<feature type="compositionally biased region" description="Low complexity" evidence="1">
    <location>
        <begin position="135"/>
        <end position="151"/>
    </location>
</feature>
<reference evidence="2" key="2">
    <citation type="submission" date="2021-09" db="EMBL/GenBank/DDBJ databases">
        <authorList>
            <person name="Jia N."/>
            <person name="Wang J."/>
            <person name="Shi W."/>
            <person name="Du L."/>
            <person name="Sun Y."/>
            <person name="Zhan W."/>
            <person name="Jiang J."/>
            <person name="Wang Q."/>
            <person name="Zhang B."/>
            <person name="Ji P."/>
            <person name="Sakyi L.B."/>
            <person name="Cui X."/>
            <person name="Yuan T."/>
            <person name="Jiang B."/>
            <person name="Yang W."/>
            <person name="Lam T.T.-Y."/>
            <person name="Chang Q."/>
            <person name="Ding S."/>
            <person name="Wang X."/>
            <person name="Zhu J."/>
            <person name="Ruan X."/>
            <person name="Zhao L."/>
            <person name="Wei J."/>
            <person name="Que T."/>
            <person name="Du C."/>
            <person name="Cheng J."/>
            <person name="Dai P."/>
            <person name="Han X."/>
            <person name="Huang E."/>
            <person name="Gao Y."/>
            <person name="Liu J."/>
            <person name="Shao H."/>
            <person name="Ye R."/>
            <person name="Li L."/>
            <person name="Wei W."/>
            <person name="Wang X."/>
            <person name="Wang C."/>
            <person name="Huo Q."/>
            <person name="Li W."/>
            <person name="Guo W."/>
            <person name="Chen H."/>
            <person name="Chen S."/>
            <person name="Zhou L."/>
            <person name="Zhou L."/>
            <person name="Ni X."/>
            <person name="Tian J."/>
            <person name="Zhou Y."/>
            <person name="Sheng Y."/>
            <person name="Liu T."/>
            <person name="Pan Y."/>
            <person name="Xia L."/>
            <person name="Li J."/>
            <person name="Zhao F."/>
            <person name="Cao W."/>
        </authorList>
    </citation>
    <scope>NUCLEOTIDE SEQUENCE</scope>
    <source>
        <strain evidence="2">Rmic-2018</strain>
        <tissue evidence="2">Larvae</tissue>
    </source>
</reference>
<dbReference type="InterPro" id="IPR024079">
    <property type="entry name" value="MetalloPept_cat_dom_sf"/>
</dbReference>
<dbReference type="GO" id="GO:0006508">
    <property type="term" value="P:proteolysis"/>
    <property type="evidence" value="ECO:0007669"/>
    <property type="project" value="InterPro"/>
</dbReference>
<evidence type="ECO:0000313" key="3">
    <source>
        <dbReference type="Proteomes" id="UP000821866"/>
    </source>
</evidence>
<gene>
    <name evidence="2" type="ORF">HPB51_009485</name>
</gene>
<dbReference type="Proteomes" id="UP000821866">
    <property type="component" value="Unassembled WGS sequence"/>
</dbReference>
<dbReference type="SUPFAM" id="SSF55486">
    <property type="entry name" value="Metalloproteases ('zincins'), catalytic domain"/>
    <property type="match status" value="1"/>
</dbReference>
<feature type="region of interest" description="Disordered" evidence="1">
    <location>
        <begin position="1"/>
        <end position="100"/>
    </location>
</feature>
<comment type="caution">
    <text evidence="2">The sequence shown here is derived from an EMBL/GenBank/DDBJ whole genome shotgun (WGS) entry which is preliminary data.</text>
</comment>
<evidence type="ECO:0000313" key="2">
    <source>
        <dbReference type="EMBL" id="KAH8025545.1"/>
    </source>
</evidence>
<feature type="region of interest" description="Disordered" evidence="1">
    <location>
        <begin position="112"/>
        <end position="212"/>
    </location>
</feature>
<protein>
    <submittedName>
        <fullName evidence="2">Uncharacterized protein</fullName>
    </submittedName>
</protein>
<organism evidence="2 3">
    <name type="scientific">Rhipicephalus microplus</name>
    <name type="common">Cattle tick</name>
    <name type="synonym">Boophilus microplus</name>
    <dbReference type="NCBI Taxonomy" id="6941"/>
    <lineage>
        <taxon>Eukaryota</taxon>
        <taxon>Metazoa</taxon>
        <taxon>Ecdysozoa</taxon>
        <taxon>Arthropoda</taxon>
        <taxon>Chelicerata</taxon>
        <taxon>Arachnida</taxon>
        <taxon>Acari</taxon>
        <taxon>Parasitiformes</taxon>
        <taxon>Ixodida</taxon>
        <taxon>Ixodoidea</taxon>
        <taxon>Ixodidae</taxon>
        <taxon>Rhipicephalinae</taxon>
        <taxon>Rhipicephalus</taxon>
        <taxon>Boophilus</taxon>
    </lineage>
</organism>
<dbReference type="InterPro" id="IPR000718">
    <property type="entry name" value="Peptidase_M13"/>
</dbReference>
<proteinExistence type="predicted"/>
<name>A0A9J6DUA9_RHIMP</name>